<organism evidence="1 2">
    <name type="scientific">Candidatus Thiomargarita nelsonii</name>
    <dbReference type="NCBI Taxonomy" id="1003181"/>
    <lineage>
        <taxon>Bacteria</taxon>
        <taxon>Pseudomonadati</taxon>
        <taxon>Pseudomonadota</taxon>
        <taxon>Gammaproteobacteria</taxon>
        <taxon>Thiotrichales</taxon>
        <taxon>Thiotrichaceae</taxon>
        <taxon>Thiomargarita</taxon>
    </lineage>
</organism>
<gene>
    <name evidence="1" type="ORF">THIOM_003075</name>
</gene>
<protein>
    <submittedName>
        <fullName evidence="1">Uncharacterized protein</fullName>
    </submittedName>
</protein>
<keyword evidence="2" id="KW-1185">Reference proteome</keyword>
<proteinExistence type="predicted"/>
<dbReference type="EMBL" id="LUTY01001823">
    <property type="protein sequence ID" value="OAD21162.1"/>
    <property type="molecule type" value="Genomic_DNA"/>
</dbReference>
<evidence type="ECO:0000313" key="2">
    <source>
        <dbReference type="Proteomes" id="UP000076962"/>
    </source>
</evidence>
<accession>A0A176RZD2</accession>
<feature type="non-terminal residue" evidence="1">
    <location>
        <position position="85"/>
    </location>
</feature>
<dbReference type="Proteomes" id="UP000076962">
    <property type="component" value="Unassembled WGS sequence"/>
</dbReference>
<comment type="caution">
    <text evidence="1">The sequence shown here is derived from an EMBL/GenBank/DDBJ whole genome shotgun (WGS) entry which is preliminary data.</text>
</comment>
<evidence type="ECO:0000313" key="1">
    <source>
        <dbReference type="EMBL" id="OAD21162.1"/>
    </source>
</evidence>
<name>A0A176RZD2_9GAMM</name>
<dbReference type="AlphaFoldDB" id="A0A176RZD2"/>
<sequence>MHLSRLDNEVIFKKAFTDKLVFTQFVKDVIGIDIKVGKIETEKRFKPKIAYIDFAYDIFAESTDERVRNVFCGPPTRKFKVCGFV</sequence>
<reference evidence="1 2" key="1">
    <citation type="submission" date="2016-05" db="EMBL/GenBank/DDBJ databases">
        <title>Single-cell genome of chain-forming Candidatus Thiomargarita nelsonii and comparison to other large sulfur-oxidizing bacteria.</title>
        <authorList>
            <person name="Winkel M."/>
            <person name="Salman V."/>
            <person name="Woyke T."/>
            <person name="Schulz-Vogt H."/>
            <person name="Richter M."/>
            <person name="Flood B."/>
            <person name="Bailey J."/>
            <person name="Amann R."/>
            <person name="Mussmann M."/>
        </authorList>
    </citation>
    <scope>NUCLEOTIDE SEQUENCE [LARGE SCALE GENOMIC DNA]</scope>
    <source>
        <strain evidence="1 2">THI036</strain>
    </source>
</reference>